<dbReference type="Proteomes" id="UP000886101">
    <property type="component" value="Unassembled WGS sequence"/>
</dbReference>
<name>A0A7V5NYH9_9BACT</name>
<organism evidence="2">
    <name type="scientific">Thermodesulfatator atlanticus</name>
    <dbReference type="NCBI Taxonomy" id="501497"/>
    <lineage>
        <taxon>Bacteria</taxon>
        <taxon>Pseudomonadati</taxon>
        <taxon>Thermodesulfobacteriota</taxon>
        <taxon>Thermodesulfobacteria</taxon>
        <taxon>Thermodesulfobacteriales</taxon>
        <taxon>Thermodesulfatatoraceae</taxon>
        <taxon>Thermodesulfatator</taxon>
    </lineage>
</organism>
<dbReference type="InterPro" id="IPR021215">
    <property type="entry name" value="DUF2752"/>
</dbReference>
<feature type="transmembrane region" description="Helical" evidence="1">
    <location>
        <begin position="12"/>
        <end position="32"/>
    </location>
</feature>
<proteinExistence type="predicted"/>
<evidence type="ECO:0000313" key="2">
    <source>
        <dbReference type="EMBL" id="HHI96334.1"/>
    </source>
</evidence>
<gene>
    <name evidence="2" type="ORF">ENJ96_00595</name>
</gene>
<dbReference type="Pfam" id="PF10825">
    <property type="entry name" value="DUF2752"/>
    <property type="match status" value="1"/>
</dbReference>
<accession>A0A7V5NYH9</accession>
<evidence type="ECO:0000256" key="1">
    <source>
        <dbReference type="SAM" id="Phobius"/>
    </source>
</evidence>
<keyword evidence="1" id="KW-0812">Transmembrane</keyword>
<reference evidence="2" key="1">
    <citation type="journal article" date="2020" name="mSystems">
        <title>Genome- and Community-Level Interaction Insights into Carbon Utilization and Element Cycling Functions of Hydrothermarchaeota in Hydrothermal Sediment.</title>
        <authorList>
            <person name="Zhou Z."/>
            <person name="Liu Y."/>
            <person name="Xu W."/>
            <person name="Pan J."/>
            <person name="Luo Z.H."/>
            <person name="Li M."/>
        </authorList>
    </citation>
    <scope>NUCLEOTIDE SEQUENCE [LARGE SCALE GENOMIC DNA]</scope>
    <source>
        <strain evidence="2">HyVt-533</strain>
    </source>
</reference>
<dbReference type="EMBL" id="DROK01000018">
    <property type="protein sequence ID" value="HHI96334.1"/>
    <property type="molecule type" value="Genomic_DNA"/>
</dbReference>
<feature type="transmembrane region" description="Helical" evidence="1">
    <location>
        <begin position="73"/>
        <end position="94"/>
    </location>
</feature>
<protein>
    <submittedName>
        <fullName evidence="2">DUF2752 domain-containing protein</fullName>
    </submittedName>
</protein>
<keyword evidence="1" id="KW-0472">Membrane</keyword>
<sequence>MNLKSVLEEETKLFRLFLLALLVLAGLSYLRLLDPAKLFLPWKCPFKMLTGHPCPGCGMTDAIKALLAGRFRAAFWANPNVYPLLVFCLTSALFPERKKGQGLFLKAWLVFILGWWALRLKYGWPF</sequence>
<dbReference type="AlphaFoldDB" id="A0A7V5NYH9"/>
<keyword evidence="1" id="KW-1133">Transmembrane helix</keyword>
<feature type="transmembrane region" description="Helical" evidence="1">
    <location>
        <begin position="101"/>
        <end position="118"/>
    </location>
</feature>
<comment type="caution">
    <text evidence="2">The sequence shown here is derived from an EMBL/GenBank/DDBJ whole genome shotgun (WGS) entry which is preliminary data.</text>
</comment>